<protein>
    <submittedName>
        <fullName evidence="12">Putative DNA glycosylase, helix-turn-helix, base-excision DNA repair, demeter</fullName>
    </submittedName>
</protein>
<feature type="domain" description="HhH-GPD" evidence="11">
    <location>
        <begin position="1186"/>
        <end position="1358"/>
    </location>
</feature>
<dbReference type="PANTHER" id="PTHR46213">
    <property type="entry name" value="TRANSCRIPTIONAL ACTIVATOR DEMETER"/>
    <property type="match status" value="1"/>
</dbReference>
<evidence type="ECO:0000256" key="10">
    <source>
        <dbReference type="SAM" id="MobiDB-lite"/>
    </source>
</evidence>
<dbReference type="SUPFAM" id="SSF48150">
    <property type="entry name" value="DNA-glycosylase"/>
    <property type="match status" value="1"/>
</dbReference>
<feature type="compositionally biased region" description="Basic and acidic residues" evidence="10">
    <location>
        <begin position="240"/>
        <end position="254"/>
    </location>
</feature>
<evidence type="ECO:0000313" key="12">
    <source>
        <dbReference type="EMBL" id="RHN48624.1"/>
    </source>
</evidence>
<dbReference type="InterPro" id="IPR003265">
    <property type="entry name" value="HhH-GPD_domain"/>
</dbReference>
<evidence type="ECO:0000256" key="6">
    <source>
        <dbReference type="ARBA" id="ARBA00023004"/>
    </source>
</evidence>
<proteinExistence type="inferred from homology"/>
<gene>
    <name evidence="12" type="ORF">MtrunA17_Chr7g0265771</name>
</gene>
<dbReference type="EMBL" id="PSQE01000007">
    <property type="protein sequence ID" value="RHN48624.1"/>
    <property type="molecule type" value="Genomic_DNA"/>
</dbReference>
<dbReference type="InterPro" id="IPR044811">
    <property type="entry name" value="DME/ROS1"/>
</dbReference>
<dbReference type="Gene3D" id="1.10.340.30">
    <property type="entry name" value="Hypothetical protein, domain 2"/>
    <property type="match status" value="1"/>
</dbReference>
<sequence length="1801" mass="202385">MEFGETEKKEVNSQIPWLPTTPYKPIAQRPVPIYTPGERNQLNSHINGEFASFESSSGGGVNHRPESVAVTLNIGHDNARTRVPISFDNPSSSNSFAELLAQAEAPSSAAYCNSPYGYLGDQFVPGVLNLNPRFNQSYAFLGQHNLYQQQLFNNFICDNYQDPQGTPHLAYYNKTNSQVALPPENNITSNDNQVVETQINMEQRDQRDDESNASATMCNSSHNKLYDPVVDLTSVSTPSKENKNHNKEIHHVIDLNEIPQTKPKRRKHRPKVIKESKPKKTPKPATPKPDQSKENSTQKRKYARKKESNATPAEVTGQCTEPLMSESAKKTCRRSLHFDIPEQPTDGNSACREENATRHFGGEISIEVQETHVLNNHMTLQEDAQASSSSRKLSSSGSQEFGSKKKPSATTKQADNGSINLLGAQYNQMQAYQSKYWLQFPNVQKKKRSEKGKFSNIPNTSSMNAAQDVQLPTCSEENARSHPDASTSNVWTTASASEYETAQLLTMLKVTEIATHDKSRSLEYNLFSGQSRPTKKRSRVTTRAHDYTSLSKITNYDAKLTNIVNRGSSERQTFEDAERPQTGIDALVAEMRASLTKKKRSKKRSTPISSTYSCLNEMQHHLPLHNSLGVACGESWKNIPTVDRLTQQFSHLSIYREARELVLYGQNALVPYNRQNEKRKGRVHENGTIIPYEGMFDPIKKQRPRPKVDLDEETNKVWKLLMLDINSHGVDGTDEDKAKWWENERNVFRGRAESFIARMHLVQGDRRFSRWKGSVVDSVVGVFLTQNVSDHLSSSAFMSLIARFPLKSSSMFDTCHEESASMIVNTPEVQIVEPEEYAKLDEIILNQSVQELSSMTKDIIEHSEERETVDSNSIDSCGTTGSLDSLKDVSNCKLSEPAQRNIMEHGTMEFVNPLTGKGQENSCHGGIRKESNVLFSPNCSIVTSQLSGDFSIDQNPEKIGSFSDSNTEVEDRLSTAEYNFSNRTSFSKLLGMANSTQLHEVNSQRSNPTENLRDLYGQSVAMRHDNLEENLEKSNVTQSSLEAIMKQFNGHNLKMTPNSEVHEVNFYNPLNVEASSSGSSKNTNENNKSSGTPTESESQAAITHSHSMLSQVPLQQHSDHQQHKVFHISGQSKDLMEKSKESDFGDHNYALRNENSKLDSAPVKKLKGKERGKEKKDNFNWDSLRIQAQATAGKREKTESNMDSLDWEAVRRANVKEIADAIKERGMNNMLAERIQSFLNLLVEKHGAIDLEWLRDVPPDQAKEFLLSIRGLGLKSVECVRLLTLHHLAFPVDTNVGRIAVRLGWVPLQPLPESLQLHLLELYPVLESIQKYLWPRLCKLDQKTLYELHYQLITFGKVFCTKSKPNCNACPMRGECRHFASAFASARLALPGPEQKEQKNLVITTGNNATDQNPSTTVNQLPLSLPGLEQKNIEITTGTDATDQNSSVVINQLPLSLSENKNQTEELQQTVAIRQLEMNSEINNCQPIIEEPTTPEPECSHVSENDIEDFFYEESNEIPTINLDIEEFTLNLQNYMQENMELQEGEMSKALVALNQEAAYIPTTKLKNVSRLRTEHSVYELPDSHPLLEGWEKREPDDPGKYLLAIWTPGETANSIQPPDRRCSAQDCGQLCNEEECFSCNSFREANSQIVRGTILIPCRTAMRGSFPLNGTYFQVNEVFADHESSLNPISVPRSLIWNLDRRTVHFGTSVTSIFKGLATPEIQQCFWRGFVCVRGFERSTRAPRPLMARLHFPASRLAKNKKDSAAAAANSQGSNSNPNAEQQQPDFLASIPNLRQNGGT</sequence>
<feature type="region of interest" description="Disordered" evidence="10">
    <location>
        <begin position="202"/>
        <end position="222"/>
    </location>
</feature>
<dbReference type="Pfam" id="PF15629">
    <property type="entry name" value="Perm-CXXC"/>
    <property type="match status" value="1"/>
</dbReference>
<feature type="compositionally biased region" description="Low complexity" evidence="10">
    <location>
        <begin position="1075"/>
        <end position="1092"/>
    </location>
</feature>
<dbReference type="InterPro" id="IPR011257">
    <property type="entry name" value="DNA_glycosylase"/>
</dbReference>
<dbReference type="GO" id="GO:0035514">
    <property type="term" value="F:DNA demethylase activity"/>
    <property type="evidence" value="ECO:0007669"/>
    <property type="project" value="InterPro"/>
</dbReference>
<dbReference type="OrthoDB" id="5607at2759"/>
<feature type="compositionally biased region" description="Basic residues" evidence="10">
    <location>
        <begin position="262"/>
        <end position="271"/>
    </location>
</feature>
<dbReference type="Pfam" id="PF15628">
    <property type="entry name" value="RRM_DME"/>
    <property type="match status" value="1"/>
</dbReference>
<keyword evidence="7" id="KW-0411">Iron-sulfur</keyword>
<feature type="compositionally biased region" description="Polar residues" evidence="10">
    <location>
        <begin position="456"/>
        <end position="476"/>
    </location>
</feature>
<keyword evidence="6" id="KW-0408">Iron</keyword>
<dbReference type="GO" id="GO:0006284">
    <property type="term" value="P:base-excision repair"/>
    <property type="evidence" value="ECO:0007669"/>
    <property type="project" value="InterPro"/>
</dbReference>
<accession>A0A396H9Z3</accession>
<evidence type="ECO:0000256" key="7">
    <source>
        <dbReference type="ARBA" id="ARBA00023014"/>
    </source>
</evidence>
<dbReference type="InterPro" id="IPR023170">
    <property type="entry name" value="HhH_base_excis_C"/>
</dbReference>
<evidence type="ECO:0000259" key="11">
    <source>
        <dbReference type="SMART" id="SM00478"/>
    </source>
</evidence>
<dbReference type="GO" id="GO:0005634">
    <property type="term" value="C:nucleus"/>
    <property type="evidence" value="ECO:0007669"/>
    <property type="project" value="UniProtKB-SubCell"/>
</dbReference>
<feature type="region of interest" description="Disordered" evidence="10">
    <location>
        <begin position="1760"/>
        <end position="1801"/>
    </location>
</feature>
<evidence type="ECO:0000256" key="1">
    <source>
        <dbReference type="ARBA" id="ARBA00001966"/>
    </source>
</evidence>
<dbReference type="GO" id="GO:0019104">
    <property type="term" value="F:DNA N-glycosylase activity"/>
    <property type="evidence" value="ECO:0007669"/>
    <property type="project" value="InterPro"/>
</dbReference>
<dbReference type="GO" id="GO:0046872">
    <property type="term" value="F:metal ion binding"/>
    <property type="evidence" value="ECO:0007669"/>
    <property type="project" value="UniProtKB-KW"/>
</dbReference>
<feature type="compositionally biased region" description="Low complexity" evidence="10">
    <location>
        <begin position="387"/>
        <end position="398"/>
    </location>
</feature>
<keyword evidence="5" id="KW-0479">Metal-binding</keyword>
<evidence type="ECO:0000256" key="8">
    <source>
        <dbReference type="ARBA" id="ARBA00023125"/>
    </source>
</evidence>
<keyword evidence="4" id="KW-0004">4Fe-4S</keyword>
<keyword evidence="9" id="KW-0539">Nucleus</keyword>
<dbReference type="FunFam" id="1.10.1670.10:FF:000004">
    <property type="entry name" value="DNA glycosylase/AP lyase ROS1"/>
    <property type="match status" value="1"/>
</dbReference>
<feature type="region of interest" description="Disordered" evidence="10">
    <location>
        <begin position="382"/>
        <end position="415"/>
    </location>
</feature>
<dbReference type="PANTHER" id="PTHR46213:SF13">
    <property type="entry name" value="DEMETER-LIKE PROTEIN 2-RELATED"/>
    <property type="match status" value="1"/>
</dbReference>
<comment type="similarity">
    <text evidence="3">Belongs to the DNA glycosylase family. DEMETER subfamily.</text>
</comment>
<comment type="caution">
    <text evidence="12">The sequence shown here is derived from an EMBL/GenBank/DDBJ whole genome shotgun (WGS) entry which is preliminary data.</text>
</comment>
<name>A0A396H9Z3_MEDTR</name>
<comment type="subcellular location">
    <subcellularLocation>
        <location evidence="2">Nucleus</location>
    </subcellularLocation>
</comment>
<feature type="region of interest" description="Disordered" evidence="10">
    <location>
        <begin position="1072"/>
        <end position="1124"/>
    </location>
</feature>
<dbReference type="SMART" id="SM00525">
    <property type="entry name" value="FES"/>
    <property type="match status" value="1"/>
</dbReference>
<feature type="region of interest" description="Disordered" evidence="10">
    <location>
        <begin position="234"/>
        <end position="325"/>
    </location>
</feature>
<evidence type="ECO:0000256" key="5">
    <source>
        <dbReference type="ARBA" id="ARBA00022723"/>
    </source>
</evidence>
<dbReference type="Proteomes" id="UP000265566">
    <property type="component" value="Chromosome 7"/>
</dbReference>
<comment type="cofactor">
    <cofactor evidence="1">
        <name>[4Fe-4S] cluster</name>
        <dbReference type="ChEBI" id="CHEBI:49883"/>
    </cofactor>
</comment>
<dbReference type="Gene3D" id="1.10.1670.10">
    <property type="entry name" value="Helix-hairpin-Helix base-excision DNA repair enzymes (C-terminal)"/>
    <property type="match status" value="1"/>
</dbReference>
<evidence type="ECO:0000256" key="4">
    <source>
        <dbReference type="ARBA" id="ARBA00022485"/>
    </source>
</evidence>
<feature type="compositionally biased region" description="Polar residues" evidence="10">
    <location>
        <begin position="1093"/>
        <end position="1116"/>
    </location>
</feature>
<dbReference type="SMART" id="SM00478">
    <property type="entry name" value="ENDO3c"/>
    <property type="match status" value="1"/>
</dbReference>
<dbReference type="Gramene" id="rna43363">
    <property type="protein sequence ID" value="RHN48624.1"/>
    <property type="gene ID" value="gene43363"/>
</dbReference>
<organism evidence="12">
    <name type="scientific">Medicago truncatula</name>
    <name type="common">Barrel medic</name>
    <name type="synonym">Medicago tribuloides</name>
    <dbReference type="NCBI Taxonomy" id="3880"/>
    <lineage>
        <taxon>Eukaryota</taxon>
        <taxon>Viridiplantae</taxon>
        <taxon>Streptophyta</taxon>
        <taxon>Embryophyta</taxon>
        <taxon>Tracheophyta</taxon>
        <taxon>Spermatophyta</taxon>
        <taxon>Magnoliopsida</taxon>
        <taxon>eudicotyledons</taxon>
        <taxon>Gunneridae</taxon>
        <taxon>Pentapetalae</taxon>
        <taxon>rosids</taxon>
        <taxon>fabids</taxon>
        <taxon>Fabales</taxon>
        <taxon>Fabaceae</taxon>
        <taxon>Papilionoideae</taxon>
        <taxon>50 kb inversion clade</taxon>
        <taxon>NPAAA clade</taxon>
        <taxon>Hologalegina</taxon>
        <taxon>IRL clade</taxon>
        <taxon>Trifolieae</taxon>
        <taxon>Medicago</taxon>
    </lineage>
</organism>
<dbReference type="GO" id="GO:0003906">
    <property type="term" value="F:DNA-(apurinic or apyrimidinic site) endonuclease activity"/>
    <property type="evidence" value="ECO:0007669"/>
    <property type="project" value="UniProtKB-ARBA"/>
</dbReference>
<dbReference type="InterPro" id="IPR003651">
    <property type="entry name" value="Endonuclease3_FeS-loop_motif"/>
</dbReference>
<evidence type="ECO:0000256" key="3">
    <source>
        <dbReference type="ARBA" id="ARBA00005646"/>
    </source>
</evidence>
<evidence type="ECO:0000256" key="9">
    <source>
        <dbReference type="ARBA" id="ARBA00023242"/>
    </source>
</evidence>
<feature type="compositionally biased region" description="Low complexity" evidence="10">
    <location>
        <begin position="1766"/>
        <end position="1781"/>
    </location>
</feature>
<dbReference type="InterPro" id="IPR028924">
    <property type="entry name" value="Perm-CXXC"/>
</dbReference>
<dbReference type="GO" id="GO:0141166">
    <property type="term" value="P:chromosomal 5-methylcytosine DNA demethylation pathway"/>
    <property type="evidence" value="ECO:0007669"/>
    <property type="project" value="InterPro"/>
</dbReference>
<dbReference type="GO" id="GO:0051539">
    <property type="term" value="F:4 iron, 4 sulfur cluster binding"/>
    <property type="evidence" value="ECO:0007669"/>
    <property type="project" value="UniProtKB-KW"/>
</dbReference>
<dbReference type="GO" id="GO:0003677">
    <property type="term" value="F:DNA binding"/>
    <property type="evidence" value="ECO:0007669"/>
    <property type="project" value="UniProtKB-KW"/>
</dbReference>
<feature type="region of interest" description="Disordered" evidence="10">
    <location>
        <begin position="448"/>
        <end position="489"/>
    </location>
</feature>
<dbReference type="CDD" id="cd00056">
    <property type="entry name" value="ENDO3c"/>
    <property type="match status" value="1"/>
</dbReference>
<keyword evidence="8" id="KW-0238">DNA-binding</keyword>
<dbReference type="InterPro" id="IPR028925">
    <property type="entry name" value="RRM_DME"/>
</dbReference>
<reference evidence="12" key="1">
    <citation type="journal article" date="2018" name="Nat. Plants">
        <title>Whole-genome landscape of Medicago truncatula symbiotic genes.</title>
        <authorList>
            <person name="Pecrix Y."/>
            <person name="Gamas P."/>
            <person name="Carrere S."/>
        </authorList>
    </citation>
    <scope>NUCLEOTIDE SEQUENCE</scope>
    <source>
        <tissue evidence="12">Leaves</tissue>
    </source>
</reference>
<evidence type="ECO:0000256" key="2">
    <source>
        <dbReference type="ARBA" id="ARBA00004123"/>
    </source>
</evidence>
<feature type="compositionally biased region" description="Polar residues" evidence="10">
    <location>
        <begin position="212"/>
        <end position="222"/>
    </location>
</feature>